<evidence type="ECO:0000256" key="3">
    <source>
        <dbReference type="ARBA" id="ARBA00022679"/>
    </source>
</evidence>
<evidence type="ECO:0000256" key="4">
    <source>
        <dbReference type="RuleBase" id="RU003718"/>
    </source>
</evidence>
<evidence type="ECO:0000256" key="5">
    <source>
        <dbReference type="RuleBase" id="RU362057"/>
    </source>
</evidence>
<dbReference type="EMBL" id="MT571505">
    <property type="protein sequence ID" value="QSM19609.1"/>
    <property type="molecule type" value="mRNA"/>
</dbReference>
<proteinExistence type="evidence at transcript level"/>
<dbReference type="InterPro" id="IPR002213">
    <property type="entry name" value="UDP_glucos_trans"/>
</dbReference>
<evidence type="ECO:0000313" key="7">
    <source>
        <dbReference type="EMBL" id="QSM19609.1"/>
    </source>
</evidence>
<reference evidence="7" key="1">
    <citation type="submission" date="2020-06" db="EMBL/GenBank/DDBJ databases">
        <authorList>
            <person name="Cordes E.H."/>
            <person name="Lee P."/>
            <person name="Wang R."/>
            <person name="Huang N."/>
            <person name="Shaffer C.D."/>
            <person name="Weston-Hafer K.A."/>
            <person name="Garlena R.A."/>
            <person name="Russell D.A."/>
            <person name="Pope W.H."/>
            <person name="Jacobs-Sera D."/>
            <person name="Hatfull G.F."/>
        </authorList>
    </citation>
    <scope>NUCLEOTIDE SEQUENCE</scope>
    <source>
        <strain evidence="7">AeUGT_01</strain>
    </source>
</reference>
<keyword evidence="2 4" id="KW-0328">Glycosyltransferase</keyword>
<evidence type="ECO:0000256" key="2">
    <source>
        <dbReference type="ARBA" id="ARBA00022676"/>
    </source>
</evidence>
<reference evidence="7" key="2">
    <citation type="journal article" date="2021" name="Zhongguo Zhong Yao Za Zhi">
        <title>[Cloning and functional analysis of caffeic acid and rosmarinic acid glycosyltransferases from Arnebia euchroma].</title>
        <authorList>
            <person name="Wang R.S."/>
            <person name="Wang S."/>
            <person name="Liang J.W."/>
            <person name="Li T."/>
            <person name="Zhou L."/>
            <person name="Zhan Z.L."/>
            <person name="Wan X.F."/>
            <person name="Kang C.Z."/>
            <person name="Guo L.P."/>
        </authorList>
    </citation>
    <scope>NUCLEOTIDE SEQUENCE</scope>
    <source>
        <strain evidence="7">AeUGT_01</strain>
    </source>
</reference>
<dbReference type="EC" id="2.4.1.-" evidence="5"/>
<dbReference type="PANTHER" id="PTHR48047:SF131">
    <property type="entry name" value="GLYCOSYLTRANSFERASE"/>
    <property type="match status" value="1"/>
</dbReference>
<dbReference type="InterPro" id="IPR035595">
    <property type="entry name" value="UDP_glycos_trans_CS"/>
</dbReference>
<sequence>MGSLGEIIVLPFFGQGHLNPCLELCKQFGALNVKAIFIIPSTLSSSVSNDHPLVEVVELPNSPSESESESESESNPSHGTGSNPPRRRSLANPLAQGIDSFLTERYGSGQVRPICAVVDVMMAWSVDVFAKLEIPIASFFTSGACHSAIEYAKWKVDADSIKPGEVRFLPGLPNNMTLSYADVNIHQRKKGGNVAEPGSAPGGSVESKPGAGRRIPWWENVERSTVLLFNTCEDLEGLIIKYIADQTGKPVYGVGPLLPEQYWKSAGSLVHDNEARSNKATGIAEDEVMEWLKSKADQSVIYISFGSEVTPTSEELGELASALEESNQAFIWVIPPGSGISGPPRSIKTMMGKEEEGGFDPYGLEEKVGNRGLIIKGWAPQLLILSHPSVGGFLSHCGWNSTVEAIGRGVPILAWPIGGDQFNNAKLIVNYLGVGHTLYTSEDPFETMKKERILKGIKMMMDDQQVHKKGKELAQRFQTGYPSVASLKAIVGLVSDSSS</sequence>
<name>A0A899JX87_ARNEU</name>
<feature type="region of interest" description="Disordered" evidence="6">
    <location>
        <begin position="59"/>
        <end position="90"/>
    </location>
</feature>
<dbReference type="CDD" id="cd03784">
    <property type="entry name" value="GT1_Gtf-like"/>
    <property type="match status" value="1"/>
</dbReference>
<keyword evidence="3 4" id="KW-0808">Transferase</keyword>
<comment type="similarity">
    <text evidence="1 4">Belongs to the UDP-glycosyltransferase family.</text>
</comment>
<feature type="region of interest" description="Disordered" evidence="6">
    <location>
        <begin position="190"/>
        <end position="211"/>
    </location>
</feature>
<dbReference type="GO" id="GO:0035251">
    <property type="term" value="F:UDP-glucosyltransferase activity"/>
    <property type="evidence" value="ECO:0007669"/>
    <property type="project" value="TreeGrafter"/>
</dbReference>
<dbReference type="PANTHER" id="PTHR48047">
    <property type="entry name" value="GLYCOSYLTRANSFERASE"/>
    <property type="match status" value="1"/>
</dbReference>
<dbReference type="GO" id="GO:0016138">
    <property type="term" value="P:glycoside biosynthetic process"/>
    <property type="evidence" value="ECO:0007669"/>
    <property type="project" value="UniProtKB-ARBA"/>
</dbReference>
<dbReference type="PROSITE" id="PS00375">
    <property type="entry name" value="UDPGT"/>
    <property type="match status" value="1"/>
</dbReference>
<protein>
    <recommendedName>
        <fullName evidence="5">Glycosyltransferase</fullName>
        <ecNumber evidence="5">2.4.1.-</ecNumber>
    </recommendedName>
</protein>
<evidence type="ECO:0000256" key="1">
    <source>
        <dbReference type="ARBA" id="ARBA00009995"/>
    </source>
</evidence>
<organism evidence="7">
    <name type="scientific">Arnebia euchroma</name>
    <name type="common">Pink arnebia</name>
    <name type="synonym">Lithospermum euchromon</name>
    <dbReference type="NCBI Taxonomy" id="373122"/>
    <lineage>
        <taxon>Eukaryota</taxon>
        <taxon>Viridiplantae</taxon>
        <taxon>Streptophyta</taxon>
        <taxon>Embryophyta</taxon>
        <taxon>Tracheophyta</taxon>
        <taxon>Spermatophyta</taxon>
        <taxon>Magnoliopsida</taxon>
        <taxon>eudicotyledons</taxon>
        <taxon>Gunneridae</taxon>
        <taxon>Pentapetalae</taxon>
        <taxon>asterids</taxon>
        <taxon>lamiids</taxon>
        <taxon>Boraginales</taxon>
        <taxon>Boraginaceae</taxon>
        <taxon>Boraginoideae</taxon>
        <taxon>Lithospermeae</taxon>
        <taxon>Arnebia</taxon>
    </lineage>
</organism>
<dbReference type="SUPFAM" id="SSF53756">
    <property type="entry name" value="UDP-Glycosyltransferase/glycogen phosphorylase"/>
    <property type="match status" value="1"/>
</dbReference>
<accession>A0A899JX87</accession>
<evidence type="ECO:0000256" key="6">
    <source>
        <dbReference type="SAM" id="MobiDB-lite"/>
    </source>
</evidence>
<dbReference type="Pfam" id="PF00201">
    <property type="entry name" value="UDPGT"/>
    <property type="match status" value="1"/>
</dbReference>
<dbReference type="Gene3D" id="3.40.50.2000">
    <property type="entry name" value="Glycogen Phosphorylase B"/>
    <property type="match status" value="2"/>
</dbReference>
<dbReference type="AlphaFoldDB" id="A0A899JX87"/>
<dbReference type="FunFam" id="3.40.50.2000:FF:000060">
    <property type="entry name" value="Glycosyltransferase"/>
    <property type="match status" value="1"/>
</dbReference>